<name>A0ABS3BF84_9GAMM</name>
<comment type="caution">
    <text evidence="2">The sequence shown here is derived from an EMBL/GenBank/DDBJ whole genome shotgun (WGS) entry which is preliminary data.</text>
</comment>
<keyword evidence="3" id="KW-1185">Reference proteome</keyword>
<dbReference type="PANTHER" id="PTHR30024">
    <property type="entry name" value="ALIPHATIC SULFONATES-BINDING PROTEIN-RELATED"/>
    <property type="match status" value="1"/>
</dbReference>
<protein>
    <submittedName>
        <fullName evidence="2">ABC transporter substrate-binding protein</fullName>
    </submittedName>
</protein>
<dbReference type="EMBL" id="JAFKDB010000015">
    <property type="protein sequence ID" value="MBN7770417.1"/>
    <property type="molecule type" value="Genomic_DNA"/>
</dbReference>
<gene>
    <name evidence="2" type="ORF">JYP53_10950</name>
</gene>
<sequence length="311" mass="34060">MWLMLILPSLAAAEQDDAPVLSVSVLQYGTAHWELDYLVSRGLDEANGYHLKLMPVANLPASRLAVASGSANAAVADLLWVQSRFQAGSPYLYLPFSSQLGDVMVAETSDIRTVSDLVGRRIGIAGGPSSKGWILLRKVAEQQGLDLSASSTIQFAAPPLLGQALRRGQLDAIVTYWHFAARLRGEGGWRSAFEMEDLLATLGLERRLPVLGYVFPEAWAIQHAALVDRFANSLAQAKSGLATDRAAWQRLRQLMGNPGEGAFDALRQGFLDGFPDVQTDRRIADLKRLLVLTGADPTALMRDELFYRWQP</sequence>
<evidence type="ECO:0000259" key="1">
    <source>
        <dbReference type="Pfam" id="PF09084"/>
    </source>
</evidence>
<accession>A0ABS3BF84</accession>
<organism evidence="2 3">
    <name type="scientific">Marinobacter daepoensis</name>
    <dbReference type="NCBI Taxonomy" id="262077"/>
    <lineage>
        <taxon>Bacteria</taxon>
        <taxon>Pseudomonadati</taxon>
        <taxon>Pseudomonadota</taxon>
        <taxon>Gammaproteobacteria</taxon>
        <taxon>Pseudomonadales</taxon>
        <taxon>Marinobacteraceae</taxon>
        <taxon>Marinobacter</taxon>
    </lineage>
</organism>
<evidence type="ECO:0000313" key="2">
    <source>
        <dbReference type="EMBL" id="MBN7770417.1"/>
    </source>
</evidence>
<dbReference type="Gene3D" id="3.40.190.10">
    <property type="entry name" value="Periplasmic binding protein-like II"/>
    <property type="match status" value="2"/>
</dbReference>
<dbReference type="SUPFAM" id="SSF53850">
    <property type="entry name" value="Periplasmic binding protein-like II"/>
    <property type="match status" value="1"/>
</dbReference>
<reference evidence="2 3" key="1">
    <citation type="submission" date="2021-02" db="EMBL/GenBank/DDBJ databases">
        <title>PHA producing bacteria isolated from coastal sediment in Guangdong, Shenzhen.</title>
        <authorList>
            <person name="Zheng W."/>
            <person name="Yu S."/>
            <person name="Huang Y."/>
        </authorList>
    </citation>
    <scope>NUCLEOTIDE SEQUENCE [LARGE SCALE GENOMIC DNA]</scope>
    <source>
        <strain evidence="2 3">TN21-5</strain>
    </source>
</reference>
<dbReference type="Pfam" id="PF09084">
    <property type="entry name" value="NMT1"/>
    <property type="match status" value="1"/>
</dbReference>
<dbReference type="PANTHER" id="PTHR30024:SF48">
    <property type="entry name" value="ABC TRANSPORTER SUBSTRATE-BINDING PROTEIN"/>
    <property type="match status" value="1"/>
</dbReference>
<dbReference type="Proteomes" id="UP000664344">
    <property type="component" value="Unassembled WGS sequence"/>
</dbReference>
<dbReference type="InterPro" id="IPR015168">
    <property type="entry name" value="SsuA/THI5"/>
</dbReference>
<evidence type="ECO:0000313" key="3">
    <source>
        <dbReference type="Proteomes" id="UP000664344"/>
    </source>
</evidence>
<feature type="domain" description="SsuA/THI5-like" evidence="1">
    <location>
        <begin position="61"/>
        <end position="236"/>
    </location>
</feature>
<proteinExistence type="predicted"/>